<dbReference type="EMBL" id="JABFUD020000014">
    <property type="protein sequence ID" value="KAI5070552.1"/>
    <property type="molecule type" value="Genomic_DNA"/>
</dbReference>
<evidence type="ECO:0000313" key="1">
    <source>
        <dbReference type="EMBL" id="KAI5070552.1"/>
    </source>
</evidence>
<protein>
    <submittedName>
        <fullName evidence="1">Uncharacterized protein</fullName>
    </submittedName>
</protein>
<dbReference type="Proteomes" id="UP000886520">
    <property type="component" value="Chromosome 14"/>
</dbReference>
<evidence type="ECO:0000313" key="2">
    <source>
        <dbReference type="Proteomes" id="UP000886520"/>
    </source>
</evidence>
<gene>
    <name evidence="1" type="ORF">GOP47_0014895</name>
</gene>
<organism evidence="1 2">
    <name type="scientific">Adiantum capillus-veneris</name>
    <name type="common">Maidenhair fern</name>
    <dbReference type="NCBI Taxonomy" id="13818"/>
    <lineage>
        <taxon>Eukaryota</taxon>
        <taxon>Viridiplantae</taxon>
        <taxon>Streptophyta</taxon>
        <taxon>Embryophyta</taxon>
        <taxon>Tracheophyta</taxon>
        <taxon>Polypodiopsida</taxon>
        <taxon>Polypodiidae</taxon>
        <taxon>Polypodiales</taxon>
        <taxon>Pteridineae</taxon>
        <taxon>Pteridaceae</taxon>
        <taxon>Vittarioideae</taxon>
        <taxon>Adiantum</taxon>
    </lineage>
</organism>
<proteinExistence type="predicted"/>
<reference evidence="1" key="1">
    <citation type="submission" date="2021-01" db="EMBL/GenBank/DDBJ databases">
        <title>Adiantum capillus-veneris genome.</title>
        <authorList>
            <person name="Fang Y."/>
            <person name="Liao Q."/>
        </authorList>
    </citation>
    <scope>NUCLEOTIDE SEQUENCE</scope>
    <source>
        <strain evidence="1">H3</strain>
        <tissue evidence="1">Leaf</tissue>
    </source>
</reference>
<name>A0A9D4ZDY0_ADICA</name>
<dbReference type="AlphaFoldDB" id="A0A9D4ZDY0"/>
<comment type="caution">
    <text evidence="1">The sequence shown here is derived from an EMBL/GenBank/DDBJ whole genome shotgun (WGS) entry which is preliminary data.</text>
</comment>
<sequence>MCKTKEYLKVLSRWRMDGLSPTPGIGHSCSCRRTTGQWGNRRKAPVRGLMTRSSALNLLSSARQQTRPPAHAALLRMIGKR</sequence>
<keyword evidence="2" id="KW-1185">Reference proteome</keyword>
<accession>A0A9D4ZDY0</accession>